<evidence type="ECO:0000256" key="2">
    <source>
        <dbReference type="ARBA" id="ARBA00022475"/>
    </source>
</evidence>
<accession>A0ABQ3HTD0</accession>
<comment type="caution">
    <text evidence="9">The sequence shown here is derived from an EMBL/GenBank/DDBJ whole genome shotgun (WGS) entry which is preliminary data.</text>
</comment>
<dbReference type="PANTHER" id="PTHR30572">
    <property type="entry name" value="MEMBRANE COMPONENT OF TRANSPORTER-RELATED"/>
    <property type="match status" value="1"/>
</dbReference>
<gene>
    <name evidence="9" type="ORF">GCM10017764_05860</name>
</gene>
<feature type="domain" description="ABC3 transporter permease C-terminal" evidence="7">
    <location>
        <begin position="295"/>
        <end position="408"/>
    </location>
</feature>
<proteinExistence type="predicted"/>
<reference evidence="10" key="1">
    <citation type="journal article" date="2019" name="Int. J. Syst. Evol. Microbiol.">
        <title>The Global Catalogue of Microorganisms (GCM) 10K type strain sequencing project: providing services to taxonomists for standard genome sequencing and annotation.</title>
        <authorList>
            <consortium name="The Broad Institute Genomics Platform"/>
            <consortium name="The Broad Institute Genome Sequencing Center for Infectious Disease"/>
            <person name="Wu L."/>
            <person name="Ma J."/>
        </authorList>
    </citation>
    <scope>NUCLEOTIDE SEQUENCE [LARGE SCALE GENOMIC DNA]</scope>
    <source>
        <strain evidence="10">CGMCC 1.12966</strain>
    </source>
</reference>
<evidence type="ECO:0000256" key="3">
    <source>
        <dbReference type="ARBA" id="ARBA00022692"/>
    </source>
</evidence>
<feature type="transmembrane region" description="Helical" evidence="6">
    <location>
        <begin position="336"/>
        <end position="363"/>
    </location>
</feature>
<keyword evidence="3 6" id="KW-0812">Transmembrane</keyword>
<feature type="domain" description="MacB-like periplasmic core" evidence="8">
    <location>
        <begin position="20"/>
        <end position="249"/>
    </location>
</feature>
<feature type="transmembrane region" description="Helical" evidence="6">
    <location>
        <begin position="764"/>
        <end position="785"/>
    </location>
</feature>
<dbReference type="InterPro" id="IPR003838">
    <property type="entry name" value="ABC3_permease_C"/>
</dbReference>
<feature type="transmembrane region" description="Helical" evidence="6">
    <location>
        <begin position="436"/>
        <end position="454"/>
    </location>
</feature>
<feature type="transmembrane region" description="Helical" evidence="6">
    <location>
        <begin position="21"/>
        <end position="41"/>
    </location>
</feature>
<name>A0ABQ3HTD0_9SPHI</name>
<feature type="transmembrane region" description="Helical" evidence="6">
    <location>
        <begin position="383"/>
        <end position="416"/>
    </location>
</feature>
<evidence type="ECO:0000256" key="1">
    <source>
        <dbReference type="ARBA" id="ARBA00004651"/>
    </source>
</evidence>
<evidence type="ECO:0000256" key="5">
    <source>
        <dbReference type="ARBA" id="ARBA00023136"/>
    </source>
</evidence>
<dbReference type="Proteomes" id="UP000620550">
    <property type="component" value="Unassembled WGS sequence"/>
</dbReference>
<keyword evidence="4 6" id="KW-1133">Transmembrane helix</keyword>
<keyword evidence="5 6" id="KW-0472">Membrane</keyword>
<comment type="subcellular location">
    <subcellularLocation>
        <location evidence="1">Cell membrane</location>
        <topology evidence="1">Multi-pass membrane protein</topology>
    </subcellularLocation>
</comment>
<feature type="transmembrane region" description="Helical" evidence="6">
    <location>
        <begin position="716"/>
        <end position="744"/>
    </location>
</feature>
<dbReference type="PANTHER" id="PTHR30572:SF18">
    <property type="entry name" value="ABC-TYPE MACROLIDE FAMILY EXPORT SYSTEM PERMEASE COMPONENT 2"/>
    <property type="match status" value="1"/>
</dbReference>
<organism evidence="9 10">
    <name type="scientific">Sphingobacterium griseoflavum</name>
    <dbReference type="NCBI Taxonomy" id="1474952"/>
    <lineage>
        <taxon>Bacteria</taxon>
        <taxon>Pseudomonadati</taxon>
        <taxon>Bacteroidota</taxon>
        <taxon>Sphingobacteriia</taxon>
        <taxon>Sphingobacteriales</taxon>
        <taxon>Sphingobacteriaceae</taxon>
        <taxon>Sphingobacterium</taxon>
    </lineage>
</organism>
<dbReference type="RefSeq" id="WP_189625120.1">
    <property type="nucleotide sequence ID" value="NZ_BNAF01000002.1"/>
</dbReference>
<dbReference type="Pfam" id="PF02687">
    <property type="entry name" value="FtsX"/>
    <property type="match status" value="2"/>
</dbReference>
<keyword evidence="10" id="KW-1185">Reference proteome</keyword>
<dbReference type="EMBL" id="BNAF01000002">
    <property type="protein sequence ID" value="GHE23618.1"/>
    <property type="molecule type" value="Genomic_DNA"/>
</dbReference>
<evidence type="ECO:0000313" key="9">
    <source>
        <dbReference type="EMBL" id="GHE23618.1"/>
    </source>
</evidence>
<evidence type="ECO:0000256" key="4">
    <source>
        <dbReference type="ARBA" id="ARBA00022989"/>
    </source>
</evidence>
<feature type="domain" description="ABC3 transporter permease C-terminal" evidence="7">
    <location>
        <begin position="686"/>
        <end position="796"/>
    </location>
</feature>
<keyword evidence="2" id="KW-1003">Cell membrane</keyword>
<dbReference type="InterPro" id="IPR025857">
    <property type="entry name" value="MacB_PCD"/>
</dbReference>
<feature type="transmembrane region" description="Helical" evidence="6">
    <location>
        <begin position="680"/>
        <end position="704"/>
    </location>
</feature>
<evidence type="ECO:0000259" key="7">
    <source>
        <dbReference type="Pfam" id="PF02687"/>
    </source>
</evidence>
<dbReference type="Pfam" id="PF12704">
    <property type="entry name" value="MacB_PCD"/>
    <property type="match status" value="1"/>
</dbReference>
<feature type="transmembrane region" description="Helical" evidence="6">
    <location>
        <begin position="293"/>
        <end position="311"/>
    </location>
</feature>
<sequence>MVRNYFKTAVRYTLKNKVITGINILSLAIGISATLVIFLLIQHDLSFDKEVTDRDRVYRLVSDGDFKNSGTLVPLVRMLETELTAIESVLPLYKIQNAKIKASTPGSKQQQVLTKQQGFVFTNSQYFAFYPHTWLAGSPAALDQQSMAVLTDKDLQRYFPNVSPTEAIGKTFVLGDSITLEIAGIVKEMSYNSDFKFTSFVGVATIPLYASLKEQFNWDAWSNYSDAYQCLLKIKAGTSIEHMEKEILALLAKHKKIDIDGWEDKFKLQPLADVHFNTDFNYSATKPDTLRNLLILALFLLSLGIINFVNLSTAQSIERAKEIGIRKTLGSSKRKLVLQFLTETCIVAFVANLLSIILLPILLQTFAGFIPKGITWQNLPIASMALFLFVQLVFVTLIAGFYPAWILTGYAPVLALKNQLSKNSNLSRSAGIRKTLTVFQFVLAQVFLIAVLVVSKQIHFATHKDMGFRKEAIINFYIPGSFSNTEKGKLLKSKLTAMPEIKALSFGNQSPAFSGWMNTTINTGNEEDNKLVTLDSRTGDEHYLEVYNIPLVAGRNIELRDSITEAMINEKALPLLHLKSPQDALGLSLNNGELTVVGVMKDFDVASAHHEVRPLIYWGDKRGYVMHIALDQQHPENWKTAIDKISKEYSALFPEDAFEYKFLDETIAGFYMKEQQLSKLLRWAVSLSIVIAGLGLFGLAIFTANQRSKEIGIRKVLGATAAQIVALLLKNLISLVAIACLIAFPIAWYLVNNWLQDFAYRTTINWWIFAVSAIGLLLVATAVLLSKTVLAARANPVDSLRDE</sequence>
<protein>
    <submittedName>
        <fullName evidence="9">ABC transporter permease</fullName>
    </submittedName>
</protein>
<evidence type="ECO:0000313" key="10">
    <source>
        <dbReference type="Proteomes" id="UP000620550"/>
    </source>
</evidence>
<evidence type="ECO:0000259" key="8">
    <source>
        <dbReference type="Pfam" id="PF12704"/>
    </source>
</evidence>
<evidence type="ECO:0000256" key="6">
    <source>
        <dbReference type="SAM" id="Phobius"/>
    </source>
</evidence>
<dbReference type="InterPro" id="IPR050250">
    <property type="entry name" value="Macrolide_Exporter_MacB"/>
</dbReference>